<comment type="caution">
    <text evidence="1">The sequence shown here is derived from an EMBL/GenBank/DDBJ whole genome shotgun (WGS) entry which is preliminary data.</text>
</comment>
<gene>
    <name evidence="1" type="ORF">BJY01DRAFT_205147</name>
</gene>
<keyword evidence="2" id="KW-1185">Reference proteome</keyword>
<name>A0ABR4KRI1_9EURO</name>
<dbReference type="EMBL" id="JBFXLU010000014">
    <property type="protein sequence ID" value="KAL2854429.1"/>
    <property type="molecule type" value="Genomic_DNA"/>
</dbReference>
<sequence>MLSVKSLRHFILPVSSKTGKLPPPPLAPGDLYRNRKHPRIQDTVNTKLTPMSPESWKHASERFLAADDPFRPLLATV</sequence>
<organism evidence="1 2">
    <name type="scientific">Aspergillus pseudoustus</name>
    <dbReference type="NCBI Taxonomy" id="1810923"/>
    <lineage>
        <taxon>Eukaryota</taxon>
        <taxon>Fungi</taxon>
        <taxon>Dikarya</taxon>
        <taxon>Ascomycota</taxon>
        <taxon>Pezizomycotina</taxon>
        <taxon>Eurotiomycetes</taxon>
        <taxon>Eurotiomycetidae</taxon>
        <taxon>Eurotiales</taxon>
        <taxon>Aspergillaceae</taxon>
        <taxon>Aspergillus</taxon>
        <taxon>Aspergillus subgen. Nidulantes</taxon>
    </lineage>
</organism>
<dbReference type="Proteomes" id="UP001610446">
    <property type="component" value="Unassembled WGS sequence"/>
</dbReference>
<reference evidence="1 2" key="1">
    <citation type="submission" date="2024-07" db="EMBL/GenBank/DDBJ databases">
        <title>Section-level genome sequencing and comparative genomics of Aspergillus sections Usti and Cavernicolus.</title>
        <authorList>
            <consortium name="Lawrence Berkeley National Laboratory"/>
            <person name="Nybo J.L."/>
            <person name="Vesth T.C."/>
            <person name="Theobald S."/>
            <person name="Frisvad J.C."/>
            <person name="Larsen T.O."/>
            <person name="Kjaerboelling I."/>
            <person name="Rothschild-Mancinelli K."/>
            <person name="Lyhne E.K."/>
            <person name="Kogle M.E."/>
            <person name="Barry K."/>
            <person name="Clum A."/>
            <person name="Na H."/>
            <person name="Ledsgaard L."/>
            <person name="Lin J."/>
            <person name="Lipzen A."/>
            <person name="Kuo A."/>
            <person name="Riley R."/>
            <person name="Mondo S."/>
            <person name="Labutti K."/>
            <person name="Haridas S."/>
            <person name="Pangalinan J."/>
            <person name="Salamov A.A."/>
            <person name="Simmons B.A."/>
            <person name="Magnuson J.K."/>
            <person name="Chen J."/>
            <person name="Drula E."/>
            <person name="Henrissat B."/>
            <person name="Wiebenga A."/>
            <person name="Lubbers R.J."/>
            <person name="Gomes A.C."/>
            <person name="Makela M.R."/>
            <person name="Stajich J."/>
            <person name="Grigoriev I.V."/>
            <person name="Mortensen U.H."/>
            <person name="De Vries R.P."/>
            <person name="Baker S.E."/>
            <person name="Andersen M.R."/>
        </authorList>
    </citation>
    <scope>NUCLEOTIDE SEQUENCE [LARGE SCALE GENOMIC DNA]</scope>
    <source>
        <strain evidence="1 2">CBS 123904</strain>
    </source>
</reference>
<evidence type="ECO:0000313" key="1">
    <source>
        <dbReference type="EMBL" id="KAL2854429.1"/>
    </source>
</evidence>
<protein>
    <submittedName>
        <fullName evidence="1">Uncharacterized protein</fullName>
    </submittedName>
</protein>
<accession>A0ABR4KRI1</accession>
<evidence type="ECO:0000313" key="2">
    <source>
        <dbReference type="Proteomes" id="UP001610446"/>
    </source>
</evidence>
<proteinExistence type="predicted"/>